<evidence type="ECO:0000313" key="7">
    <source>
        <dbReference type="Proteomes" id="UP000274131"/>
    </source>
</evidence>
<dbReference type="GO" id="GO:0043005">
    <property type="term" value="C:neuron projection"/>
    <property type="evidence" value="ECO:0007669"/>
    <property type="project" value="TreeGrafter"/>
</dbReference>
<feature type="domain" description="B30.2/SPRY" evidence="3">
    <location>
        <begin position="247"/>
        <end position="432"/>
    </location>
</feature>
<dbReference type="AlphaFoldDB" id="A0A3P6I6M7"/>
<dbReference type="SUPFAM" id="SSF49265">
    <property type="entry name" value="Fibronectin type III"/>
    <property type="match status" value="1"/>
</dbReference>
<dbReference type="Gene3D" id="2.60.40.10">
    <property type="entry name" value="Immunoglobulins"/>
    <property type="match status" value="1"/>
</dbReference>
<dbReference type="InterPro" id="IPR017903">
    <property type="entry name" value="COS_domain"/>
</dbReference>
<dbReference type="Gene3D" id="2.60.120.920">
    <property type="match status" value="1"/>
</dbReference>
<dbReference type="SMART" id="SM00449">
    <property type="entry name" value="SPRY"/>
    <property type="match status" value="1"/>
</dbReference>
<dbReference type="InterPro" id="IPR013320">
    <property type="entry name" value="ConA-like_dom_sf"/>
</dbReference>
<feature type="domain" description="COS" evidence="5">
    <location>
        <begin position="98"/>
        <end position="157"/>
    </location>
</feature>
<keyword evidence="1 2" id="KW-0175">Coiled coil</keyword>
<dbReference type="PROSITE" id="PS51262">
    <property type="entry name" value="COS"/>
    <property type="match status" value="1"/>
</dbReference>
<feature type="coiled-coil region" evidence="2">
    <location>
        <begin position="5"/>
        <end position="39"/>
    </location>
</feature>
<evidence type="ECO:0000259" key="5">
    <source>
        <dbReference type="PROSITE" id="PS51262"/>
    </source>
</evidence>
<dbReference type="CDD" id="cd00063">
    <property type="entry name" value="FN3"/>
    <property type="match status" value="1"/>
</dbReference>
<evidence type="ECO:0000256" key="2">
    <source>
        <dbReference type="SAM" id="Coils"/>
    </source>
</evidence>
<dbReference type="OrthoDB" id="295536at2759"/>
<dbReference type="PANTHER" id="PTHR24099:SF15">
    <property type="entry name" value="E3 UBIQUITIN-PROTEIN LIGASE TRIM9"/>
    <property type="match status" value="1"/>
</dbReference>
<accession>A0A3P6I6M7</accession>
<dbReference type="InterPro" id="IPR003649">
    <property type="entry name" value="Bbox_C"/>
</dbReference>
<dbReference type="InterPro" id="IPR036116">
    <property type="entry name" value="FN3_sf"/>
</dbReference>
<dbReference type="InterPro" id="IPR003961">
    <property type="entry name" value="FN3_dom"/>
</dbReference>
<dbReference type="SUPFAM" id="SSF49899">
    <property type="entry name" value="Concanavalin A-like lectins/glucanases"/>
    <property type="match status" value="1"/>
</dbReference>
<dbReference type="SMART" id="SM00060">
    <property type="entry name" value="FN3"/>
    <property type="match status" value="1"/>
</dbReference>
<dbReference type="GO" id="GO:0007411">
    <property type="term" value="P:axon guidance"/>
    <property type="evidence" value="ECO:0007669"/>
    <property type="project" value="TreeGrafter"/>
</dbReference>
<dbReference type="PROSITE" id="PS50853">
    <property type="entry name" value="FN3"/>
    <property type="match status" value="1"/>
</dbReference>
<evidence type="ECO:0008006" key="8">
    <source>
        <dbReference type="Google" id="ProtNLM"/>
    </source>
</evidence>
<sequence>MSQTLQLLSEKAKQATEDISKLKQLCEKLNTNCTEFKETVAVQIDSLIEHLQQRKLKLLQYADGERDYKRRVLKDQIGRCTSKLARTTALIQFCIEVLKEPDPATYLQASGPLINRTTTQEFLWHKEMQTKPEADVDFNLNLDTKHLQYAIQTLNFAQLKGYFKWDKILVPSAPVIDTSACAAENNSVTVVWTPCNDGCAVDGYVLEIDSGRDDGIFKEVYCGADTVCTIDGLHFNTVYNARVKAFNAAGESLYSEIIGLQTAAVAWFQLSKSPSQRDIQLSNECMSVTSATVDYRCVLGSVAVSRGLHYWEVTVDRHDGNSDIVVGVAQPSVNRQAMLGKDLHGWSMYIDGERSWYLHNEKHHSRVPGGVQTGSVIGILMDCDNGTLSFYVNDRQRIGIDLFRNMPCGLYYPAFSVNCNSLITIHTGLTPPTDCSSESESTND</sequence>
<dbReference type="InterPro" id="IPR001870">
    <property type="entry name" value="B30.2/SPRY"/>
</dbReference>
<evidence type="ECO:0000256" key="1">
    <source>
        <dbReference type="ARBA" id="ARBA00023054"/>
    </source>
</evidence>
<dbReference type="SMART" id="SM00502">
    <property type="entry name" value="BBC"/>
    <property type="match status" value="1"/>
</dbReference>
<dbReference type="InterPro" id="IPR043136">
    <property type="entry name" value="B30.2/SPRY_sf"/>
</dbReference>
<feature type="domain" description="Fibronectin type-III" evidence="4">
    <location>
        <begin position="170"/>
        <end position="265"/>
    </location>
</feature>
<dbReference type="FunFam" id="2.60.40.10:FF:000178">
    <property type="entry name" value="E3 ubiquitin-protein ligase TRIM9 isoform X1"/>
    <property type="match status" value="1"/>
</dbReference>
<dbReference type="PANTHER" id="PTHR24099">
    <property type="entry name" value="E3 UBIQUITIN-PROTEIN LIGASE TRIM36-RELATED"/>
    <property type="match status" value="1"/>
</dbReference>
<dbReference type="Pfam" id="PF00622">
    <property type="entry name" value="SPRY"/>
    <property type="match status" value="1"/>
</dbReference>
<gene>
    <name evidence="6" type="ORF">EVEC_LOCUS2344</name>
</gene>
<dbReference type="InterPro" id="IPR013783">
    <property type="entry name" value="Ig-like_fold"/>
</dbReference>
<evidence type="ECO:0000259" key="4">
    <source>
        <dbReference type="PROSITE" id="PS50853"/>
    </source>
</evidence>
<dbReference type="InterPro" id="IPR003877">
    <property type="entry name" value="SPRY_dom"/>
</dbReference>
<dbReference type="Proteomes" id="UP000274131">
    <property type="component" value="Unassembled WGS sequence"/>
</dbReference>
<dbReference type="EMBL" id="UXUI01007363">
    <property type="protein sequence ID" value="VDD87201.1"/>
    <property type="molecule type" value="Genomic_DNA"/>
</dbReference>
<dbReference type="PROSITE" id="PS50188">
    <property type="entry name" value="B302_SPRY"/>
    <property type="match status" value="1"/>
</dbReference>
<organism evidence="6 7">
    <name type="scientific">Enterobius vermicularis</name>
    <name type="common">Human pinworm</name>
    <dbReference type="NCBI Taxonomy" id="51028"/>
    <lineage>
        <taxon>Eukaryota</taxon>
        <taxon>Metazoa</taxon>
        <taxon>Ecdysozoa</taxon>
        <taxon>Nematoda</taxon>
        <taxon>Chromadorea</taxon>
        <taxon>Rhabditida</taxon>
        <taxon>Spirurina</taxon>
        <taxon>Oxyuridomorpha</taxon>
        <taxon>Oxyuroidea</taxon>
        <taxon>Oxyuridae</taxon>
        <taxon>Enterobius</taxon>
    </lineage>
</organism>
<keyword evidence="7" id="KW-1185">Reference proteome</keyword>
<evidence type="ECO:0000259" key="3">
    <source>
        <dbReference type="PROSITE" id="PS50188"/>
    </source>
</evidence>
<protein>
    <recommendedName>
        <fullName evidence="8">B30.2/SPRY domain-containing protein</fullName>
    </recommendedName>
</protein>
<evidence type="ECO:0000313" key="6">
    <source>
        <dbReference type="EMBL" id="VDD87201.1"/>
    </source>
</evidence>
<dbReference type="Pfam" id="PF00041">
    <property type="entry name" value="fn3"/>
    <property type="match status" value="1"/>
</dbReference>
<reference evidence="6 7" key="1">
    <citation type="submission" date="2018-10" db="EMBL/GenBank/DDBJ databases">
        <authorList>
            <consortium name="Pathogen Informatics"/>
        </authorList>
    </citation>
    <scope>NUCLEOTIDE SEQUENCE [LARGE SCALE GENOMIC DNA]</scope>
</reference>
<dbReference type="CDD" id="cd12889">
    <property type="entry name" value="SPRY_PRY_TRIM67_9"/>
    <property type="match status" value="1"/>
</dbReference>
<name>A0A3P6I6M7_ENTVE</name>
<dbReference type="STRING" id="51028.A0A3P6I6M7"/>
<dbReference type="InterPro" id="IPR050617">
    <property type="entry name" value="E3_ligase_FN3/SPRY"/>
</dbReference>
<dbReference type="Gene3D" id="1.20.5.170">
    <property type="match status" value="1"/>
</dbReference>
<proteinExistence type="predicted"/>